<gene>
    <name evidence="2" type="ORF">RR46_09186</name>
</gene>
<evidence type="ECO:0000313" key="3">
    <source>
        <dbReference type="Proteomes" id="UP000053268"/>
    </source>
</evidence>
<dbReference type="AlphaFoldDB" id="A0A194PWZ0"/>
<sequence>MMQLVTLAFINHRVTWTIESLDQRCDFILFCDVFIVRGAVMRSAGVGKRSGEEGAALAPRPPQRVATISHANHEKTTLLSSDDEFQ</sequence>
<accession>A0A194PWZ0</accession>
<dbReference type="Proteomes" id="UP000053268">
    <property type="component" value="Unassembled WGS sequence"/>
</dbReference>
<feature type="region of interest" description="Disordered" evidence="1">
    <location>
        <begin position="45"/>
        <end position="71"/>
    </location>
</feature>
<proteinExistence type="predicted"/>
<evidence type="ECO:0000313" key="2">
    <source>
        <dbReference type="EMBL" id="KPI97279.1"/>
    </source>
</evidence>
<evidence type="ECO:0000256" key="1">
    <source>
        <dbReference type="SAM" id="MobiDB-lite"/>
    </source>
</evidence>
<keyword evidence="3" id="KW-1185">Reference proteome</keyword>
<name>A0A194PWZ0_PAPXU</name>
<protein>
    <submittedName>
        <fullName evidence="2">Uncharacterized protein</fullName>
    </submittedName>
</protein>
<organism evidence="2 3">
    <name type="scientific">Papilio xuthus</name>
    <name type="common">Asian swallowtail butterfly</name>
    <dbReference type="NCBI Taxonomy" id="66420"/>
    <lineage>
        <taxon>Eukaryota</taxon>
        <taxon>Metazoa</taxon>
        <taxon>Ecdysozoa</taxon>
        <taxon>Arthropoda</taxon>
        <taxon>Hexapoda</taxon>
        <taxon>Insecta</taxon>
        <taxon>Pterygota</taxon>
        <taxon>Neoptera</taxon>
        <taxon>Endopterygota</taxon>
        <taxon>Lepidoptera</taxon>
        <taxon>Glossata</taxon>
        <taxon>Ditrysia</taxon>
        <taxon>Papilionoidea</taxon>
        <taxon>Papilionidae</taxon>
        <taxon>Papilioninae</taxon>
        <taxon>Papilio</taxon>
    </lineage>
</organism>
<dbReference type="EMBL" id="KQ459590">
    <property type="protein sequence ID" value="KPI97279.1"/>
    <property type="molecule type" value="Genomic_DNA"/>
</dbReference>
<reference evidence="2 3" key="1">
    <citation type="journal article" date="2015" name="Nat. Commun.">
        <title>Outbred genome sequencing and CRISPR/Cas9 gene editing in butterflies.</title>
        <authorList>
            <person name="Li X."/>
            <person name="Fan D."/>
            <person name="Zhang W."/>
            <person name="Liu G."/>
            <person name="Zhang L."/>
            <person name="Zhao L."/>
            <person name="Fang X."/>
            <person name="Chen L."/>
            <person name="Dong Y."/>
            <person name="Chen Y."/>
            <person name="Ding Y."/>
            <person name="Zhao R."/>
            <person name="Feng M."/>
            <person name="Zhu Y."/>
            <person name="Feng Y."/>
            <person name="Jiang X."/>
            <person name="Zhu D."/>
            <person name="Xiang H."/>
            <person name="Feng X."/>
            <person name="Li S."/>
            <person name="Wang J."/>
            <person name="Zhang G."/>
            <person name="Kronforst M.R."/>
            <person name="Wang W."/>
        </authorList>
    </citation>
    <scope>NUCLEOTIDE SEQUENCE [LARGE SCALE GENOMIC DNA]</scope>
    <source>
        <strain evidence="2">Ya'a_city_454_Px</strain>
        <tissue evidence="2">Whole body</tissue>
    </source>
</reference>